<dbReference type="eggNOG" id="COG3290">
    <property type="taxonomic scope" value="Bacteria"/>
</dbReference>
<feature type="transmembrane region" description="Helical" evidence="1">
    <location>
        <begin position="6"/>
        <end position="25"/>
    </location>
</feature>
<keyword evidence="1" id="KW-0472">Membrane</keyword>
<feature type="transmembrane region" description="Helical" evidence="1">
    <location>
        <begin position="37"/>
        <end position="54"/>
    </location>
</feature>
<dbReference type="PANTHER" id="PTHR40448">
    <property type="entry name" value="TWO-COMPONENT SENSOR HISTIDINE KINASE"/>
    <property type="match status" value="1"/>
</dbReference>
<dbReference type="EMBL" id="ACCF01000131">
    <property type="protein sequence ID" value="EEF67610.1"/>
    <property type="molecule type" value="Genomic_DNA"/>
</dbReference>
<comment type="caution">
    <text evidence="3">The sequence shown here is derived from an EMBL/GenBank/DDBJ whole genome shotgun (WGS) entry which is preliminary data.</text>
</comment>
<feature type="transmembrane region" description="Helical" evidence="1">
    <location>
        <begin position="125"/>
        <end position="145"/>
    </location>
</feature>
<dbReference type="STRING" id="545696.HOLDEFILI_02241"/>
<feature type="domain" description="Sensor histidine kinase NatK-like C-terminal" evidence="2">
    <location>
        <begin position="327"/>
        <end position="427"/>
    </location>
</feature>
<protein>
    <recommendedName>
        <fullName evidence="2">Sensor histidine kinase NatK-like C-terminal domain-containing protein</fullName>
    </recommendedName>
</protein>
<feature type="transmembrane region" description="Helical" evidence="1">
    <location>
        <begin position="188"/>
        <end position="208"/>
    </location>
</feature>
<name>B9Y8U1_9FIRM</name>
<dbReference type="OrthoDB" id="9156435at2"/>
<dbReference type="InterPro" id="IPR036890">
    <property type="entry name" value="HATPase_C_sf"/>
</dbReference>
<evidence type="ECO:0000256" key="1">
    <source>
        <dbReference type="SAM" id="Phobius"/>
    </source>
</evidence>
<dbReference type="RefSeq" id="WP_006059426.1">
    <property type="nucleotide sequence ID" value="NZ_GG657557.1"/>
</dbReference>
<reference evidence="3 4" key="2">
    <citation type="submission" date="2009-02" db="EMBL/GenBank/DDBJ databases">
        <title>Draft genome sequence of Holdemania filiformis DSM 12042.</title>
        <authorList>
            <person name="Sudarsanam P."/>
            <person name="Ley R."/>
            <person name="Guruge J."/>
            <person name="Turnbaugh P.J."/>
            <person name="Mahowald M."/>
            <person name="Liep D."/>
            <person name="Gordon J."/>
        </authorList>
    </citation>
    <scope>NUCLEOTIDE SEQUENCE [LARGE SCALE GENOMIC DNA]</scope>
    <source>
        <strain evidence="3 4">DSM 12042</strain>
    </source>
</reference>
<feature type="transmembrane region" description="Helical" evidence="1">
    <location>
        <begin position="157"/>
        <end position="176"/>
    </location>
</feature>
<sequence>MVISIALLFENFFSFIDVLIFLYFFSIFAESKRKVKIWYTFFLLLVSIIVNQLAFTENVFKELLFICEFLFAGLLYYKTKFVPLCLLTTIYYIGIGIISLTTISIAVSLFGSTVELIMSNTLDRILVVMTAKCLIIILIAFLDRLKKPSLYTSNRRFIIALVINLTILVIGLDFINRKFILKSNQGKSVVLFLLLVIFSSVMLVVYTINEVSKTEQKRYNYELMAITNQMNKEIVENVHSQMQEIKKIRHNENNSYIALELLLEKNKVDEAISFVRQKISSIEKIPSYISTGNYILDALLNYAKIKYPELIFDLNINIIESFGIDGSDFCVLFGNALDNACESAFKCMKRGEDGYVKIELKSEHETLLLSILNSTSEIQDINNLKTMKKDKVNHGLGLKSIEQVVDKYNGIKEYKYEKQTFCINIVLKNK</sequence>
<evidence type="ECO:0000259" key="2">
    <source>
        <dbReference type="Pfam" id="PF14501"/>
    </source>
</evidence>
<accession>B9Y8U1</accession>
<feature type="transmembrane region" description="Helical" evidence="1">
    <location>
        <begin position="60"/>
        <end position="77"/>
    </location>
</feature>
<dbReference type="Pfam" id="PF14501">
    <property type="entry name" value="HATPase_c_5"/>
    <property type="match status" value="1"/>
</dbReference>
<dbReference type="Gene3D" id="3.30.565.10">
    <property type="entry name" value="Histidine kinase-like ATPase, C-terminal domain"/>
    <property type="match status" value="1"/>
</dbReference>
<dbReference type="HOGENOM" id="CLU_020211_13_3_9"/>
<dbReference type="AlphaFoldDB" id="B9Y8U1"/>
<dbReference type="GO" id="GO:0042802">
    <property type="term" value="F:identical protein binding"/>
    <property type="evidence" value="ECO:0007669"/>
    <property type="project" value="TreeGrafter"/>
</dbReference>
<dbReference type="PANTHER" id="PTHR40448:SF1">
    <property type="entry name" value="TWO-COMPONENT SENSOR HISTIDINE KINASE"/>
    <property type="match status" value="1"/>
</dbReference>
<dbReference type="InterPro" id="IPR032834">
    <property type="entry name" value="NatK-like_C"/>
</dbReference>
<dbReference type="Proteomes" id="UP000005950">
    <property type="component" value="Unassembled WGS sequence"/>
</dbReference>
<reference evidence="3 4" key="1">
    <citation type="submission" date="2008-12" db="EMBL/GenBank/DDBJ databases">
        <authorList>
            <person name="Fulton L."/>
            <person name="Clifton S."/>
            <person name="Fulton B."/>
            <person name="Xu J."/>
            <person name="Minx P."/>
            <person name="Pepin K.H."/>
            <person name="Johnson M."/>
            <person name="Bhonagiri V."/>
            <person name="Nash W.E."/>
            <person name="Mardis E.R."/>
            <person name="Wilson R.K."/>
        </authorList>
    </citation>
    <scope>NUCLEOTIDE SEQUENCE [LARGE SCALE GENOMIC DNA]</scope>
    <source>
        <strain evidence="3 4">DSM 12042</strain>
    </source>
</reference>
<evidence type="ECO:0000313" key="4">
    <source>
        <dbReference type="Proteomes" id="UP000005950"/>
    </source>
</evidence>
<keyword evidence="1" id="KW-0812">Transmembrane</keyword>
<organism evidence="3 4">
    <name type="scientific">Holdemania filiformis DSM 12042</name>
    <dbReference type="NCBI Taxonomy" id="545696"/>
    <lineage>
        <taxon>Bacteria</taxon>
        <taxon>Bacillati</taxon>
        <taxon>Bacillota</taxon>
        <taxon>Erysipelotrichia</taxon>
        <taxon>Erysipelotrichales</taxon>
        <taxon>Erysipelotrichaceae</taxon>
        <taxon>Holdemania</taxon>
    </lineage>
</organism>
<proteinExistence type="predicted"/>
<dbReference type="SUPFAM" id="SSF55874">
    <property type="entry name" value="ATPase domain of HSP90 chaperone/DNA topoisomerase II/histidine kinase"/>
    <property type="match status" value="1"/>
</dbReference>
<evidence type="ECO:0000313" key="3">
    <source>
        <dbReference type="EMBL" id="EEF67610.1"/>
    </source>
</evidence>
<gene>
    <name evidence="3" type="ORF">HOLDEFILI_02241</name>
</gene>
<feature type="transmembrane region" description="Helical" evidence="1">
    <location>
        <begin position="89"/>
        <end position="113"/>
    </location>
</feature>
<keyword evidence="1" id="KW-1133">Transmembrane helix</keyword>